<dbReference type="Proteomes" id="UP000794436">
    <property type="component" value="Unassembled WGS sequence"/>
</dbReference>
<reference evidence="2" key="1">
    <citation type="submission" date="2019-03" db="EMBL/GenBank/DDBJ databases">
        <title>Long read genome sequence of the mycoparasitic Pythium oligandrum ATCC 38472 isolated from sugarbeet rhizosphere.</title>
        <authorList>
            <person name="Gaulin E."/>
        </authorList>
    </citation>
    <scope>NUCLEOTIDE SEQUENCE</scope>
    <source>
        <strain evidence="2">ATCC 38472_TT</strain>
    </source>
</reference>
<feature type="region of interest" description="Disordered" evidence="1">
    <location>
        <begin position="305"/>
        <end position="367"/>
    </location>
</feature>
<keyword evidence="3" id="KW-1185">Reference proteome</keyword>
<dbReference type="GO" id="GO:0035303">
    <property type="term" value="P:regulation of dephosphorylation"/>
    <property type="evidence" value="ECO:0007669"/>
    <property type="project" value="TreeGrafter"/>
</dbReference>
<dbReference type="GO" id="GO:0009966">
    <property type="term" value="P:regulation of signal transduction"/>
    <property type="evidence" value="ECO:0007669"/>
    <property type="project" value="InterPro"/>
</dbReference>
<feature type="compositionally biased region" description="Basic and acidic residues" evidence="1">
    <location>
        <begin position="333"/>
        <end position="355"/>
    </location>
</feature>
<gene>
    <name evidence="2" type="ORF">Poli38472_009399</name>
</gene>
<dbReference type="EMBL" id="SPLM01000038">
    <property type="protein sequence ID" value="TMW65232.1"/>
    <property type="molecule type" value="Genomic_DNA"/>
</dbReference>
<dbReference type="PANTHER" id="PTHR10933">
    <property type="entry name" value="IMMUNOGLOBULIN-BINDING PROTEIN 1"/>
    <property type="match status" value="1"/>
</dbReference>
<accession>A0A8K1CMS9</accession>
<dbReference type="GO" id="GO:0051721">
    <property type="term" value="F:protein phosphatase 2A binding"/>
    <property type="evidence" value="ECO:0007669"/>
    <property type="project" value="TreeGrafter"/>
</dbReference>
<dbReference type="PANTHER" id="PTHR10933:SF9">
    <property type="entry name" value="IMMUNOGLOBULIN-BINDING PROTEIN 1"/>
    <property type="match status" value="1"/>
</dbReference>
<proteinExistence type="predicted"/>
<dbReference type="GO" id="GO:0005829">
    <property type="term" value="C:cytosol"/>
    <property type="evidence" value="ECO:0007669"/>
    <property type="project" value="TreeGrafter"/>
</dbReference>
<evidence type="ECO:0000256" key="1">
    <source>
        <dbReference type="SAM" id="MobiDB-lite"/>
    </source>
</evidence>
<evidence type="ECO:0000313" key="2">
    <source>
        <dbReference type="EMBL" id="TMW65232.1"/>
    </source>
</evidence>
<organism evidence="2 3">
    <name type="scientific">Pythium oligandrum</name>
    <name type="common">Mycoparasitic fungus</name>
    <dbReference type="NCBI Taxonomy" id="41045"/>
    <lineage>
        <taxon>Eukaryota</taxon>
        <taxon>Sar</taxon>
        <taxon>Stramenopiles</taxon>
        <taxon>Oomycota</taxon>
        <taxon>Peronosporomycetes</taxon>
        <taxon>Pythiales</taxon>
        <taxon>Pythiaceae</taxon>
        <taxon>Pythium</taxon>
    </lineage>
</organism>
<sequence length="367" mass="43523">MDDRVSFDVAYRRFVALENPSDVRDTNDRAFQDKLQQAMQFLRQCIKQRQLDGVLSENESFFELQNSQLYAFCLEYFLAMLIPKLTFFQESEPLPAAMQQQRQSGTESTNDQERNVLLRIRFLREADVFHTQFLDRAEQMRILTEKKRREQYERMESKKFSLSRDEKIERFKMQRDLEKKLAAVQERKKQLKGEEDDDLEDIEREQLMTFIQLGVIKSMDEQASINQERDMLETMVKMNQSSDKRDLFTDAHRPPPPQQGQGISVTHINPQFEMRRETIRSEVFQPGHRLPTMSLEEYADREVADAMERQKREAEAPQAPRRYEQLLEEGEEDNHGLVDEATYKDRAWDDWKDANPRGIGNKKGSQF</sequence>
<dbReference type="Pfam" id="PF04177">
    <property type="entry name" value="TAP42"/>
    <property type="match status" value="1"/>
</dbReference>
<dbReference type="Gene3D" id="1.25.40.540">
    <property type="entry name" value="TAP42-like family"/>
    <property type="match status" value="1"/>
</dbReference>
<dbReference type="AlphaFoldDB" id="A0A8K1CMS9"/>
<feature type="compositionally biased region" description="Basic and acidic residues" evidence="1">
    <location>
        <begin position="305"/>
        <end position="325"/>
    </location>
</feature>
<protein>
    <recommendedName>
        <fullName evidence="4">TAP42-like protein</fullName>
    </recommendedName>
</protein>
<dbReference type="OrthoDB" id="10261753at2759"/>
<evidence type="ECO:0000313" key="3">
    <source>
        <dbReference type="Proteomes" id="UP000794436"/>
    </source>
</evidence>
<comment type="caution">
    <text evidence="2">The sequence shown here is derived from an EMBL/GenBank/DDBJ whole genome shotgun (WGS) entry which is preliminary data.</text>
</comment>
<dbReference type="InterPro" id="IPR038511">
    <property type="entry name" value="TAP42/TAP46-like_sf"/>
</dbReference>
<evidence type="ECO:0008006" key="4">
    <source>
        <dbReference type="Google" id="ProtNLM"/>
    </source>
</evidence>
<name>A0A8K1CMS9_PYTOL</name>
<dbReference type="InterPro" id="IPR007304">
    <property type="entry name" value="TAP46-like"/>
</dbReference>